<keyword evidence="2" id="KW-0862">Zinc</keyword>
<dbReference type="WBParaSite" id="MBELARI_LOCUS18163">
    <property type="protein sequence ID" value="MBELARI_LOCUS18163"/>
    <property type="gene ID" value="MBELARI_LOCUS18163"/>
</dbReference>
<dbReference type="SMART" id="SM00238">
    <property type="entry name" value="BIR"/>
    <property type="match status" value="1"/>
</dbReference>
<dbReference type="InterPro" id="IPR001370">
    <property type="entry name" value="BIR_rpt"/>
</dbReference>
<dbReference type="PROSITE" id="PS50143">
    <property type="entry name" value="BIR_REPEAT_2"/>
    <property type="match status" value="1"/>
</dbReference>
<dbReference type="SUPFAM" id="SSF57924">
    <property type="entry name" value="Inhibitor of apoptosis (IAP) repeat"/>
    <property type="match status" value="1"/>
</dbReference>
<keyword evidence="1" id="KW-0479">Metal-binding</keyword>
<accession>A0AAF3EVR4</accession>
<proteinExistence type="predicted"/>
<evidence type="ECO:0000313" key="4">
    <source>
        <dbReference type="WBParaSite" id="MBELARI_LOCUS18163"/>
    </source>
</evidence>
<dbReference type="Gene3D" id="1.10.1170.10">
    <property type="entry name" value="Inhibitor Of Apoptosis Protein (2mihbC-IAP-1), Chain A"/>
    <property type="match status" value="1"/>
</dbReference>
<dbReference type="InterPro" id="IPR051190">
    <property type="entry name" value="Baculoviral_IAP"/>
</dbReference>
<evidence type="ECO:0000256" key="1">
    <source>
        <dbReference type="ARBA" id="ARBA00022723"/>
    </source>
</evidence>
<dbReference type="Proteomes" id="UP000887575">
    <property type="component" value="Unassembled WGS sequence"/>
</dbReference>
<dbReference type="Pfam" id="PF00653">
    <property type="entry name" value="BIR"/>
    <property type="match status" value="1"/>
</dbReference>
<sequence>MKKSKKQTKEKRPDSLQLLKFVQGDNPALLNSLFAKDRLKTFENFVYDDQKDAYCNSKKLAAAGFRFCGDVGEPDALCPFCSKEMSFDPEDDPWDEHKKHCPKCPFVVVNELDEAKWTVDNLLLLIAALQTNEKKAAVTKLSDQLATMFNDVLLSLSTK</sequence>
<reference evidence="4" key="1">
    <citation type="submission" date="2024-02" db="UniProtKB">
        <authorList>
            <consortium name="WormBaseParasite"/>
        </authorList>
    </citation>
    <scope>IDENTIFICATION</scope>
</reference>
<dbReference type="PANTHER" id="PTHR46771">
    <property type="entry name" value="DETERIN"/>
    <property type="match status" value="1"/>
</dbReference>
<evidence type="ECO:0000313" key="3">
    <source>
        <dbReference type="Proteomes" id="UP000887575"/>
    </source>
</evidence>
<dbReference type="AlphaFoldDB" id="A0AAF3EVR4"/>
<name>A0AAF3EVR4_9BILA</name>
<dbReference type="CDD" id="cd00022">
    <property type="entry name" value="BIR"/>
    <property type="match status" value="1"/>
</dbReference>
<dbReference type="GO" id="GO:0046872">
    <property type="term" value="F:metal ion binding"/>
    <property type="evidence" value="ECO:0007669"/>
    <property type="project" value="UniProtKB-KW"/>
</dbReference>
<protein>
    <submittedName>
        <fullName evidence="4">Uncharacterized protein</fullName>
    </submittedName>
</protein>
<dbReference type="PANTHER" id="PTHR46771:SF5">
    <property type="entry name" value="DETERIN"/>
    <property type="match status" value="1"/>
</dbReference>
<organism evidence="3 4">
    <name type="scientific">Mesorhabditis belari</name>
    <dbReference type="NCBI Taxonomy" id="2138241"/>
    <lineage>
        <taxon>Eukaryota</taxon>
        <taxon>Metazoa</taxon>
        <taxon>Ecdysozoa</taxon>
        <taxon>Nematoda</taxon>
        <taxon>Chromadorea</taxon>
        <taxon>Rhabditida</taxon>
        <taxon>Rhabditina</taxon>
        <taxon>Rhabditomorpha</taxon>
        <taxon>Rhabditoidea</taxon>
        <taxon>Rhabditidae</taxon>
        <taxon>Mesorhabditinae</taxon>
        <taxon>Mesorhabditis</taxon>
    </lineage>
</organism>
<evidence type="ECO:0000256" key="2">
    <source>
        <dbReference type="ARBA" id="ARBA00022833"/>
    </source>
</evidence>
<keyword evidence="3" id="KW-1185">Reference proteome</keyword>